<feature type="domain" description="ABC transmembrane type-1" evidence="12">
    <location>
        <begin position="99"/>
        <end position="370"/>
    </location>
</feature>
<feature type="domain" description="ABC transmembrane type-1" evidence="12">
    <location>
        <begin position="812"/>
        <end position="1086"/>
    </location>
</feature>
<evidence type="ECO:0000256" key="8">
    <source>
        <dbReference type="ARBA" id="ARBA00023136"/>
    </source>
</evidence>
<dbReference type="InterPro" id="IPR050173">
    <property type="entry name" value="ABC_transporter_C-like"/>
</dbReference>
<dbReference type="Proteomes" id="UP001194696">
    <property type="component" value="Unassembled WGS sequence"/>
</dbReference>
<evidence type="ECO:0000256" key="7">
    <source>
        <dbReference type="ARBA" id="ARBA00022989"/>
    </source>
</evidence>
<dbReference type="PANTHER" id="PTHR24223">
    <property type="entry name" value="ATP-BINDING CASSETTE SUB-FAMILY C"/>
    <property type="match status" value="1"/>
</dbReference>
<feature type="transmembrane region" description="Helical" evidence="10">
    <location>
        <begin position="1036"/>
        <end position="1055"/>
    </location>
</feature>
<evidence type="ECO:0008006" key="15">
    <source>
        <dbReference type="Google" id="ProtNLM"/>
    </source>
</evidence>
<dbReference type="Gene3D" id="3.40.50.300">
    <property type="entry name" value="P-loop containing nucleotide triphosphate hydrolases"/>
    <property type="match status" value="2"/>
</dbReference>
<dbReference type="InterPro" id="IPR027417">
    <property type="entry name" value="P-loop_NTPase"/>
</dbReference>
<dbReference type="PANTHER" id="PTHR24223:SF456">
    <property type="entry name" value="MULTIDRUG RESISTANCE-ASSOCIATED PROTEIN LETHAL(2)03659"/>
    <property type="match status" value="1"/>
</dbReference>
<keyword evidence="14" id="KW-1185">Reference proteome</keyword>
<comment type="similarity">
    <text evidence="2">Belongs to the ABC transporter superfamily. ABCC family. Conjugate transporter (TC 3.A.1.208) subfamily.</text>
</comment>
<comment type="caution">
    <text evidence="13">The sequence shown here is derived from an EMBL/GenBank/DDBJ whole genome shotgun (WGS) entry which is preliminary data.</text>
</comment>
<feature type="region of interest" description="Disordered" evidence="9">
    <location>
        <begin position="456"/>
        <end position="476"/>
    </location>
</feature>
<dbReference type="SUPFAM" id="SSF52540">
    <property type="entry name" value="P-loop containing nucleoside triphosphate hydrolases"/>
    <property type="match status" value="2"/>
</dbReference>
<dbReference type="InterPro" id="IPR003439">
    <property type="entry name" value="ABC_transporter-like_ATP-bd"/>
</dbReference>
<dbReference type="InterPro" id="IPR011527">
    <property type="entry name" value="ABC1_TM_dom"/>
</dbReference>
<feature type="transmembrane region" description="Helical" evidence="10">
    <location>
        <begin position="134"/>
        <end position="156"/>
    </location>
</feature>
<dbReference type="InterPro" id="IPR003593">
    <property type="entry name" value="AAA+_ATPase"/>
</dbReference>
<dbReference type="PROSITE" id="PS00211">
    <property type="entry name" value="ABC_TRANSPORTER_1"/>
    <property type="match status" value="1"/>
</dbReference>
<feature type="transmembrane region" description="Helical" evidence="10">
    <location>
        <begin position="852"/>
        <end position="871"/>
    </location>
</feature>
<evidence type="ECO:0000256" key="9">
    <source>
        <dbReference type="SAM" id="MobiDB-lite"/>
    </source>
</evidence>
<feature type="compositionally biased region" description="Basic and acidic residues" evidence="9">
    <location>
        <begin position="760"/>
        <end position="769"/>
    </location>
</feature>
<dbReference type="InterPro" id="IPR044746">
    <property type="entry name" value="ABCC_6TM_D1"/>
</dbReference>
<evidence type="ECO:0000256" key="3">
    <source>
        <dbReference type="ARBA" id="ARBA00022448"/>
    </source>
</evidence>
<evidence type="ECO:0000256" key="4">
    <source>
        <dbReference type="ARBA" id="ARBA00022692"/>
    </source>
</evidence>
<keyword evidence="8 10" id="KW-0472">Membrane</keyword>
<proteinExistence type="inferred from homology"/>
<evidence type="ECO:0000256" key="5">
    <source>
        <dbReference type="ARBA" id="ARBA00022741"/>
    </source>
</evidence>
<feature type="transmembrane region" description="Helical" evidence="10">
    <location>
        <begin position="318"/>
        <end position="339"/>
    </location>
</feature>
<feature type="transmembrane region" description="Helical" evidence="10">
    <location>
        <begin position="86"/>
        <end position="104"/>
    </location>
</feature>
<feature type="domain" description="ABC transporter" evidence="11">
    <location>
        <begin position="1131"/>
        <end position="1372"/>
    </location>
</feature>
<keyword evidence="5" id="KW-0547">Nucleotide-binding</keyword>
<dbReference type="CDD" id="cd03244">
    <property type="entry name" value="ABCC_MRP_domain2"/>
    <property type="match status" value="1"/>
</dbReference>
<feature type="transmembrane region" description="Helical" evidence="10">
    <location>
        <begin position="811"/>
        <end position="832"/>
    </location>
</feature>
<dbReference type="Gene3D" id="1.20.1560.10">
    <property type="entry name" value="ABC transporter type 1, transmembrane domain"/>
    <property type="match status" value="2"/>
</dbReference>
<feature type="region of interest" description="Disordered" evidence="9">
    <location>
        <begin position="737"/>
        <end position="776"/>
    </location>
</feature>
<dbReference type="Pfam" id="PF00664">
    <property type="entry name" value="ABC_membrane"/>
    <property type="match status" value="2"/>
</dbReference>
<name>A0ABQ7K838_9FUNG</name>
<keyword evidence="7 10" id="KW-1133">Transmembrane helix</keyword>
<dbReference type="InterPro" id="IPR044726">
    <property type="entry name" value="ABCC_6TM_D2"/>
</dbReference>
<evidence type="ECO:0000256" key="6">
    <source>
        <dbReference type="ARBA" id="ARBA00022840"/>
    </source>
</evidence>
<reference evidence="13 14" key="1">
    <citation type="journal article" date="2020" name="Fungal Divers.">
        <title>Resolving the Mortierellaceae phylogeny through synthesis of multi-gene phylogenetics and phylogenomics.</title>
        <authorList>
            <person name="Vandepol N."/>
            <person name="Liber J."/>
            <person name="Desiro A."/>
            <person name="Na H."/>
            <person name="Kennedy M."/>
            <person name="Barry K."/>
            <person name="Grigoriev I.V."/>
            <person name="Miller A.N."/>
            <person name="O'Donnell K."/>
            <person name="Stajich J.E."/>
            <person name="Bonito G."/>
        </authorList>
    </citation>
    <scope>NUCLEOTIDE SEQUENCE [LARGE SCALE GENOMIC DNA]</scope>
    <source>
        <strain evidence="13 14">AD045</strain>
    </source>
</reference>
<dbReference type="CDD" id="cd03250">
    <property type="entry name" value="ABCC_MRP_domain1"/>
    <property type="match status" value="1"/>
</dbReference>
<feature type="domain" description="ABC transporter" evidence="11">
    <location>
        <begin position="479"/>
        <end position="710"/>
    </location>
</feature>
<dbReference type="Pfam" id="PF00005">
    <property type="entry name" value="ABC_tran"/>
    <property type="match status" value="2"/>
</dbReference>
<comment type="subcellular location">
    <subcellularLocation>
        <location evidence="1">Membrane</location>
        <topology evidence="1">Multi-pass membrane protein</topology>
    </subcellularLocation>
</comment>
<feature type="transmembrane region" description="Helical" evidence="10">
    <location>
        <begin position="232"/>
        <end position="251"/>
    </location>
</feature>
<sequence>MIDDKHPPPSIQSANFFSYMTFSWIQPKILYGRKNTIVADDIERLSENDRVQRLSDLMYKEWTIEVENAKNASTPTHRKRPSLFKVLWRCYGLYAMVPLASGFFEGVCKISEAVLLGYVIRFFNNPDMTIEQGMGYAIALFLVTLIHGTFHHHNFFHALRLGTWIRQSLIALMYRKCLTLSTSSSISTGTVVNLISNDLQPFESFAPFGLYLFLGPLEMIAGMYFLWQELGVACLAGLLALLLLMPVQAYFSRKFGSIRTDTVNARDERIRTLSDVFSGIELVKLCAWEVPFQEKILMLRSIELKYIWHSNILSSINMAIYFFFQPVVAMFSFTTYWLLHRNAVDPVSLTPDKVFVSLTLFNIIRTNMTSYFPKAIQTLASVRVSVKRITDFLLLPELRGIESDADAMDADDTPDQAGVKAQQDLPEILINMKDASFSWAISTDEKNEILELSAKDRKEKEAKEREANAKKGLTTNPDVSPDNEVVVLDTSKKALLNNITMTLRRDELLAIVGPVGSGKSSFCMAILEEMPLISGSMNIAHHQDTRHRPLSMSYSAQSPWIFAGSIRSNILFGATFNQERYDKVIKACELTRDLKLFPKGDATLIGEKGVTLSGGQRARVSLARAAYRDSDIYILDDPLSAVDPKVGHALFQNCINGLLKGKARVLVTHQLQYIKDCENVIVLERGQITHMGHVDEVMREEVEVTQVVKEGDEVRSIHTRAKFVDVLREFSRKAPKVPVEESIPTDDEDTATLAAQNSGNDDKKGKAAEEREDDGASIMEKNLTVEEVAEGETSFKAYVEFFRIGSTWSKLILTIFCLAAAQTIMVLGEFFLTRWSGASALEQKRSYYPTSFGLYCLGTVIMTLIRSYLFFDCLTASSRNIFRAMLDALMRTGIDFFHANPHGRVLNRFSKDMALIDELLPYVFFDATQIGFMLFGSVVTVCIVNPWILIAIPIILAGFIALRSLYMKSSRQVKRIDSTSRSPIYSHLSETLDGLTTVRAFGVSSKFMDEHIKTQEDNGRAFFAYLGMARWLGYRLDAVSALFLGVTAIACVAVRDSQEAARAGLAMSSVISLSGELQWAIRMSVEAAILMVSVERMMEYAQTKPEVSPRHMNNPDGTSVVPNGWPSTAQVSFTDMSLTYPRGDGPVLKNISLDFRAGEKIGIVGRTGAGKSSMIGALFRLVETMTGNPPHRGGINIDGIDISKIGVHDLREQMAIIPQEPFLFRGTLRFNLDPTDKHQDADIWAALEAAEMKRLVEGLEGHLDAAVDDNGKNFSIGERQLISLARAILRRSKIIVMDEATANVDLQSDRMIQKAIHTQFQGATVFTIAHRLNTVIGDYDRILVLDQGEVMEFGEPWELLEKGSSLNQGWLKGMVASTGPENEAKLTETAKELYYSRRRSVA</sequence>
<evidence type="ECO:0000256" key="1">
    <source>
        <dbReference type="ARBA" id="ARBA00004141"/>
    </source>
</evidence>
<dbReference type="CDD" id="cd18579">
    <property type="entry name" value="ABC_6TM_ABCC_D1"/>
    <property type="match status" value="1"/>
</dbReference>
<keyword evidence="3" id="KW-0813">Transport</keyword>
<protein>
    <recommendedName>
        <fullName evidence="15">P-loop containing nucleoside triphosphate hydrolase protein</fullName>
    </recommendedName>
</protein>
<keyword evidence="6" id="KW-0067">ATP-binding</keyword>
<dbReference type="CDD" id="cd18580">
    <property type="entry name" value="ABC_6TM_ABCC_D2"/>
    <property type="match status" value="1"/>
</dbReference>
<feature type="transmembrane region" description="Helical" evidence="10">
    <location>
        <begin position="208"/>
        <end position="227"/>
    </location>
</feature>
<evidence type="ECO:0000259" key="12">
    <source>
        <dbReference type="PROSITE" id="PS50929"/>
    </source>
</evidence>
<gene>
    <name evidence="13" type="ORF">BGZ96_003508</name>
</gene>
<evidence type="ECO:0000256" key="10">
    <source>
        <dbReference type="SAM" id="Phobius"/>
    </source>
</evidence>
<accession>A0ABQ7K838</accession>
<evidence type="ECO:0000259" key="11">
    <source>
        <dbReference type="PROSITE" id="PS50893"/>
    </source>
</evidence>
<dbReference type="InterPro" id="IPR036640">
    <property type="entry name" value="ABC1_TM_sf"/>
</dbReference>
<keyword evidence="4 10" id="KW-0812">Transmembrane</keyword>
<evidence type="ECO:0000313" key="13">
    <source>
        <dbReference type="EMBL" id="KAG0292928.1"/>
    </source>
</evidence>
<evidence type="ECO:0000313" key="14">
    <source>
        <dbReference type="Proteomes" id="UP001194696"/>
    </source>
</evidence>
<dbReference type="PROSITE" id="PS50893">
    <property type="entry name" value="ABC_TRANSPORTER_2"/>
    <property type="match status" value="2"/>
</dbReference>
<organism evidence="13 14">
    <name type="scientific">Linnemannia gamsii</name>
    <dbReference type="NCBI Taxonomy" id="64522"/>
    <lineage>
        <taxon>Eukaryota</taxon>
        <taxon>Fungi</taxon>
        <taxon>Fungi incertae sedis</taxon>
        <taxon>Mucoromycota</taxon>
        <taxon>Mortierellomycotina</taxon>
        <taxon>Mortierellomycetes</taxon>
        <taxon>Mortierellales</taxon>
        <taxon>Mortierellaceae</taxon>
        <taxon>Linnemannia</taxon>
    </lineage>
</organism>
<feature type="compositionally biased region" description="Basic and acidic residues" evidence="9">
    <location>
        <begin position="456"/>
        <end position="469"/>
    </location>
</feature>
<dbReference type="SMART" id="SM00382">
    <property type="entry name" value="AAA"/>
    <property type="match status" value="2"/>
</dbReference>
<feature type="transmembrane region" description="Helical" evidence="10">
    <location>
        <begin position="947"/>
        <end position="966"/>
    </location>
</feature>
<evidence type="ECO:0000256" key="2">
    <source>
        <dbReference type="ARBA" id="ARBA00009726"/>
    </source>
</evidence>
<dbReference type="PROSITE" id="PS50929">
    <property type="entry name" value="ABC_TM1F"/>
    <property type="match status" value="2"/>
</dbReference>
<dbReference type="EMBL" id="JAAAIM010000176">
    <property type="protein sequence ID" value="KAG0292928.1"/>
    <property type="molecule type" value="Genomic_DNA"/>
</dbReference>
<dbReference type="InterPro" id="IPR017871">
    <property type="entry name" value="ABC_transporter-like_CS"/>
</dbReference>
<dbReference type="SUPFAM" id="SSF90123">
    <property type="entry name" value="ABC transporter transmembrane region"/>
    <property type="match status" value="2"/>
</dbReference>